<keyword evidence="3" id="KW-1185">Reference proteome</keyword>
<dbReference type="InterPro" id="IPR036249">
    <property type="entry name" value="Thioredoxin-like_sf"/>
</dbReference>
<dbReference type="GO" id="GO:0006559">
    <property type="term" value="P:L-phenylalanine catabolic process"/>
    <property type="evidence" value="ECO:0007669"/>
    <property type="project" value="TreeGrafter"/>
</dbReference>
<dbReference type="PANTHER" id="PTHR42673:SF4">
    <property type="entry name" value="MALEYLACETOACETATE ISOMERASE"/>
    <property type="match status" value="1"/>
</dbReference>
<evidence type="ECO:0000313" key="2">
    <source>
        <dbReference type="EMBL" id="NGO63171.1"/>
    </source>
</evidence>
<dbReference type="GO" id="GO:0006749">
    <property type="term" value="P:glutathione metabolic process"/>
    <property type="evidence" value="ECO:0007669"/>
    <property type="project" value="TreeGrafter"/>
</dbReference>
<comment type="caution">
    <text evidence="2">The sequence shown here is derived from an EMBL/GenBank/DDBJ whole genome shotgun (WGS) entry which is preliminary data.</text>
</comment>
<dbReference type="CDD" id="cd03038">
    <property type="entry name" value="GST_N_etherase_LigE"/>
    <property type="match status" value="1"/>
</dbReference>
<dbReference type="Proteomes" id="UP000477849">
    <property type="component" value="Unassembled WGS sequence"/>
</dbReference>
<evidence type="ECO:0000313" key="3">
    <source>
        <dbReference type="Proteomes" id="UP000477849"/>
    </source>
</evidence>
<dbReference type="AlphaFoldDB" id="A0A6M1RYY2"/>
<dbReference type="InterPro" id="IPR054416">
    <property type="entry name" value="GST_UstS-like_C"/>
</dbReference>
<dbReference type="InterPro" id="IPR004045">
    <property type="entry name" value="Glutathione_S-Trfase_N"/>
</dbReference>
<proteinExistence type="predicted"/>
<dbReference type="RefSeq" id="WP_163904567.1">
    <property type="nucleotide sequence ID" value="NZ_CP048427.1"/>
</dbReference>
<accession>A0A6M1RYY2</accession>
<dbReference type="GO" id="GO:0004364">
    <property type="term" value="F:glutathione transferase activity"/>
    <property type="evidence" value="ECO:0007669"/>
    <property type="project" value="TreeGrafter"/>
</dbReference>
<dbReference type="GO" id="GO:0016034">
    <property type="term" value="F:maleylacetoacetate isomerase activity"/>
    <property type="evidence" value="ECO:0007669"/>
    <property type="project" value="TreeGrafter"/>
</dbReference>
<feature type="domain" description="GST N-terminal" evidence="1">
    <location>
        <begin position="8"/>
        <end position="84"/>
    </location>
</feature>
<organism evidence="2 3">
    <name type="scientific">Rhizobium daejeonense</name>
    <dbReference type="NCBI Taxonomy" id="240521"/>
    <lineage>
        <taxon>Bacteria</taxon>
        <taxon>Pseudomonadati</taxon>
        <taxon>Pseudomonadota</taxon>
        <taxon>Alphaproteobacteria</taxon>
        <taxon>Hyphomicrobiales</taxon>
        <taxon>Rhizobiaceae</taxon>
        <taxon>Rhizobium/Agrobacterium group</taxon>
        <taxon>Rhizobium</taxon>
    </lineage>
</organism>
<dbReference type="Pfam" id="PF22041">
    <property type="entry name" value="GST_C_7"/>
    <property type="match status" value="1"/>
</dbReference>
<dbReference type="EMBL" id="JAAKZH010000002">
    <property type="protein sequence ID" value="NGO63171.1"/>
    <property type="molecule type" value="Genomic_DNA"/>
</dbReference>
<dbReference type="PANTHER" id="PTHR42673">
    <property type="entry name" value="MALEYLACETOACETATE ISOMERASE"/>
    <property type="match status" value="1"/>
</dbReference>
<dbReference type="InterPro" id="IPR036282">
    <property type="entry name" value="Glutathione-S-Trfase_C_sf"/>
</dbReference>
<dbReference type="SUPFAM" id="SSF52833">
    <property type="entry name" value="Thioredoxin-like"/>
    <property type="match status" value="1"/>
</dbReference>
<dbReference type="PROSITE" id="PS50404">
    <property type="entry name" value="GST_NTER"/>
    <property type="match status" value="1"/>
</dbReference>
<sequence>MSITLYSLCGADVARPFSPHCWKTVMALRHKGLSFSERPLAFTAIPVAESGFSKTVPILRDGDRLVSDSFQIALYLEDAYPDAPTLFGGEGGQAMARFVEAYSQTTIHPVVTRIALKNIHDMLAPVDQAYFRETREKFLGKTLEEVETARETAISTLPDALKPLRHMLKTQPFIGGDGPLFSDYIVFGALQWLRITTGSVHLADDDPVKDWFERCLDLHGSEARAVA</sequence>
<gene>
    <name evidence="2" type="ORF">G6N76_05760</name>
</gene>
<reference evidence="2 3" key="1">
    <citation type="submission" date="2020-02" db="EMBL/GenBank/DDBJ databases">
        <title>Genome sequence of the type strain CCBAU10050 of Rhizobium daejeonense.</title>
        <authorList>
            <person name="Gao J."/>
            <person name="Sun J."/>
        </authorList>
    </citation>
    <scope>NUCLEOTIDE SEQUENCE [LARGE SCALE GENOMIC DNA]</scope>
    <source>
        <strain evidence="2 3">CCBAU10050</strain>
    </source>
</reference>
<keyword evidence="2" id="KW-0808">Transferase</keyword>
<dbReference type="CDD" id="cd03202">
    <property type="entry name" value="GST_C_etherase_LigE"/>
    <property type="match status" value="1"/>
</dbReference>
<dbReference type="Pfam" id="PF13409">
    <property type="entry name" value="GST_N_2"/>
    <property type="match status" value="1"/>
</dbReference>
<dbReference type="SUPFAM" id="SSF47616">
    <property type="entry name" value="GST C-terminal domain-like"/>
    <property type="match status" value="1"/>
</dbReference>
<dbReference type="Gene3D" id="1.20.1050.10">
    <property type="match status" value="1"/>
</dbReference>
<protein>
    <submittedName>
        <fullName evidence="2">Glutathione S-transferase family protein</fullName>
    </submittedName>
</protein>
<evidence type="ECO:0000259" key="1">
    <source>
        <dbReference type="PROSITE" id="PS50404"/>
    </source>
</evidence>
<name>A0A6M1RYY2_9HYPH</name>
<dbReference type="Gene3D" id="3.40.30.10">
    <property type="entry name" value="Glutaredoxin"/>
    <property type="match status" value="1"/>
</dbReference>